<reference evidence="1 2" key="1">
    <citation type="journal article" date="2010" name="Environ. Microbiol.">
        <title>Genomic analysis of oceanic cyanobacterial myoviruses compared with T4-like myoviruses from diverse hosts and environments.</title>
        <authorList>
            <person name="Sullivan M.B."/>
            <person name="Huang K.H."/>
            <person name="Ignacio-Espinoza J.C."/>
            <person name="Berlin A.M."/>
            <person name="Kelly L."/>
            <person name="Weigele P.R."/>
            <person name="DeFrancesco A.S."/>
            <person name="Kern S.E."/>
            <person name="Thompson L.R."/>
            <person name="Young S."/>
            <person name="Yandava C."/>
            <person name="Fu R."/>
            <person name="Krastins B."/>
            <person name="Chase M."/>
            <person name="Sarracino D."/>
            <person name="Osburne M.S."/>
            <person name="Henn M.R."/>
            <person name="Chisholm S.W."/>
        </authorList>
    </citation>
    <scope>NUCLEOTIDE SEQUENCE [LARGE SCALE GENOMIC DNA]</scope>
    <source>
        <strain evidence="1">6501-1</strain>
    </source>
</reference>
<evidence type="ECO:0000313" key="1">
    <source>
        <dbReference type="EMBL" id="ADO97272.1"/>
    </source>
</evidence>
<name>E3SI85_9CAUD</name>
<accession>E3SI85</accession>
<dbReference type="EMBL" id="GU071094">
    <property type="protein sequence ID" value="ADO97272.1"/>
    <property type="molecule type" value="Genomic_DNA"/>
</dbReference>
<dbReference type="GeneID" id="10327550"/>
<keyword evidence="2" id="KW-1185">Reference proteome</keyword>
<proteinExistence type="predicted"/>
<evidence type="ECO:0000313" key="2">
    <source>
        <dbReference type="Proteomes" id="UP000006523"/>
    </source>
</evidence>
<dbReference type="OrthoDB" id="26056at10239"/>
<protein>
    <submittedName>
        <fullName evidence="1">Uncharacterized protein</fullName>
    </submittedName>
</protein>
<dbReference type="Proteomes" id="UP000006523">
    <property type="component" value="Segment"/>
</dbReference>
<organism evidence="1 2">
    <name type="scientific">Synechococcus phage S-SM1</name>
    <dbReference type="NCBI Taxonomy" id="444859"/>
    <lineage>
        <taxon>Viruses</taxon>
        <taxon>Duplodnaviria</taxon>
        <taxon>Heunggongvirae</taxon>
        <taxon>Uroviricota</taxon>
        <taxon>Caudoviricetes</taxon>
        <taxon>Pantevenvirales</taxon>
        <taxon>Kyanoviridae</taxon>
        <taxon>Thetisvirus</taxon>
        <taxon>Thetisvirus ssm1</taxon>
    </lineage>
</organism>
<gene>
    <name evidence="1" type="ORF">SSM1_078</name>
</gene>
<sequence length="58" mass="6408">MNNFEALQLSNEIQESIEIVGELWELSDFEVTALCGIVSDAFASRGITMQQTLNATND</sequence>
<dbReference type="KEGG" id="vg:10327550"/>
<dbReference type="RefSeq" id="YP_004322969.1">
    <property type="nucleotide sequence ID" value="NC_015282.1"/>
</dbReference>